<feature type="compositionally biased region" description="Polar residues" evidence="3">
    <location>
        <begin position="213"/>
        <end position="234"/>
    </location>
</feature>
<name>A0AAE7WBK4_9CAUD</name>
<evidence type="ECO:0000256" key="3">
    <source>
        <dbReference type="SAM" id="MobiDB-lite"/>
    </source>
</evidence>
<keyword evidence="2" id="KW-0946">Virion</keyword>
<keyword evidence="6" id="KW-1185">Reference proteome</keyword>
<dbReference type="Pfam" id="PF13884">
    <property type="entry name" value="Peptidase_S74"/>
    <property type="match status" value="1"/>
</dbReference>
<organism evidence="5 6">
    <name type="scientific">Erwinia phage KEY</name>
    <dbReference type="NCBI Taxonomy" id="2821255"/>
    <lineage>
        <taxon>Viruses</taxon>
        <taxon>Duplodnaviria</taxon>
        <taxon>Heunggongvirae</taxon>
        <taxon>Uroviricota</taxon>
        <taxon>Caudoviricetes</taxon>
        <taxon>Demerecviridae</taxon>
        <taxon>Keyvirus</taxon>
        <taxon>Keyvirus key</taxon>
    </lineage>
</organism>
<dbReference type="PANTHER" id="PTHR37001:SF5">
    <property type="entry name" value="RIIA DOMAIN-CONTAINING PROTEIN"/>
    <property type="match status" value="1"/>
</dbReference>
<dbReference type="Proteomes" id="UP001215551">
    <property type="component" value="Segment"/>
</dbReference>
<sequence>MSTENFTQITLQQLVNLDSTPVTASKYPKYTVNLGFSISNITATELAGAISSAQASAAAAKTSETNAKTSETNAKASETAAFGSKNAAAASEAAALASKNAAASSETKAKTSETNAKASETAAKTSETNSKASETAAKTSETNAKSSETKSLASQNAAKTSETNAKTSETNAKASETAAFTSKNAAAASEAAALLSKNAAAASETKAKTSETNAKTSETNAKTSETNSKASENTAVASKDAAAISEANAKASETNSRSSEVNAKESETNAKTYELGAKDSADFALVQADRAEEIKNSMPSKEQFMATVKLYDTHQEAVDDLEWRDEGEKVLIWQETAAAYGWYDVEVTDGVKSLVLDRNEKKIKTINNVAPDDLGNVQITLPGGNPSLWLGETVWFPYAPNETIGYSGVLPQDGRILNRVDYPDAWLAIEQGLVPSVSEAEWQAGAKSVFSRGNGSTTFRLPKWDGEVLRAPNADDEIGEFHEQIPYITKVNDITPDDVTGAIILPYATKGANKDITSLDGISPTLTIRKMLPNEGTEGDGITIESKDPVGSSFGIANVGGGAAVFHNFVKQANGSATPDGFLIGGYGSRPWTGSTYTAHSNTAIHFLMDGQASETNHGGWTRILTCPKNGTQDSRRQTFAASNNGDLWIGTNVPMGTNAMAHATFGGDNNQGWDGRGLKQVVGPYNDINFLTPANGSDAPSVTIRGTPFAGYAGGAKGATPANSAVWIGIDGHDGSKFVAIAAAMRFVPSSNQPWTTTNRGAGIIFSTTALNSTTRADRWSISGDGMFLPLVDGNQSIGLPSNRLSAIYAVNGAIQTSDARLKSEVREFTADEIKAATMLSKEIGFFSWIEKQKEEGDEAREHVGFTVQRAIEIMESCNLDPMHYGFICHDVWDESRVVDYYENDTENPVYKTLPAGDRYSFRYDQLNLFIAKGFEARLAALEAK</sequence>
<dbReference type="InterPro" id="IPR053337">
    <property type="entry name" value="AT-2_adhesin"/>
</dbReference>
<feature type="compositionally biased region" description="Low complexity" evidence="3">
    <location>
        <begin position="235"/>
        <end position="252"/>
    </location>
</feature>
<feature type="region of interest" description="Disordered" evidence="3">
    <location>
        <begin position="203"/>
        <end position="271"/>
    </location>
</feature>
<feature type="domain" description="Peptidase S74" evidence="4">
    <location>
        <begin position="819"/>
        <end position="946"/>
    </location>
</feature>
<dbReference type="PANTHER" id="PTHR37001">
    <property type="entry name" value="PHOSPHORYN, PUTATIVE-RELATED-RELATED"/>
    <property type="match status" value="1"/>
</dbReference>
<reference evidence="6" key="1">
    <citation type="journal article" date="2023" name="Virus Res">
        <title>Broad-host-range lytic Erwinia phage Key with exopolysaccharide degrading activity.</title>
        <authorList>
            <person name="Zlatohurska M."/>
            <person name="Gorb T."/>
            <person name="Romaniuk L."/>
            <person name="Shenderovska N."/>
            <person name="Faidiuk Y."/>
            <person name="Zhuminska G."/>
            <person name="Hubar Y."/>
            <person name="Hubar O."/>
            <person name="Kropinski A.M."/>
            <person name="Kushkina A."/>
            <person name="Tovkach F."/>
        </authorList>
    </citation>
    <scope>NUCLEOTIDE SEQUENCE [LARGE SCALE GENOMIC DNA]</scope>
</reference>
<feature type="region of interest" description="Disordered" evidence="3">
    <location>
        <begin position="101"/>
        <end position="183"/>
    </location>
</feature>
<proteinExistence type="predicted"/>
<dbReference type="PROSITE" id="PS51688">
    <property type="entry name" value="ICA"/>
    <property type="match status" value="1"/>
</dbReference>
<feature type="compositionally biased region" description="Polar residues" evidence="3">
    <location>
        <begin position="116"/>
        <end position="174"/>
    </location>
</feature>
<evidence type="ECO:0000313" key="6">
    <source>
        <dbReference type="Proteomes" id="UP001215551"/>
    </source>
</evidence>
<dbReference type="InterPro" id="IPR030392">
    <property type="entry name" value="S74_ICA"/>
</dbReference>
<keyword evidence="2" id="KW-1227">Viral tail protein</keyword>
<accession>A0AAE7WBK4</accession>
<evidence type="ECO:0000313" key="5">
    <source>
        <dbReference type="EMBL" id="QYC51511.1"/>
    </source>
</evidence>
<dbReference type="InterPro" id="IPR036388">
    <property type="entry name" value="WH-like_DNA-bd_sf"/>
</dbReference>
<dbReference type="Gene3D" id="1.10.10.10">
    <property type="entry name" value="Winged helix-like DNA-binding domain superfamily/Winged helix DNA-binding domain"/>
    <property type="match status" value="1"/>
</dbReference>
<comment type="subcellular location">
    <subcellularLocation>
        <location evidence="1">Virion</location>
    </subcellularLocation>
</comment>
<dbReference type="EMBL" id="MZ616364">
    <property type="protein sequence ID" value="QYC51511.1"/>
    <property type="molecule type" value="Genomic_DNA"/>
</dbReference>
<evidence type="ECO:0000259" key="4">
    <source>
        <dbReference type="PROSITE" id="PS51688"/>
    </source>
</evidence>
<gene>
    <name evidence="5" type="ORF">key_020</name>
</gene>
<dbReference type="GO" id="GO:0098015">
    <property type="term" value="C:virus tail"/>
    <property type="evidence" value="ECO:0007669"/>
    <property type="project" value="UniProtKB-KW"/>
</dbReference>
<evidence type="ECO:0000256" key="1">
    <source>
        <dbReference type="ARBA" id="ARBA00004328"/>
    </source>
</evidence>
<dbReference type="CDD" id="cd10144">
    <property type="entry name" value="Peptidase_S74_CIMCD"/>
    <property type="match status" value="1"/>
</dbReference>
<protein>
    <submittedName>
        <fullName evidence="5">L-shaped tail fiber protein</fullName>
    </submittedName>
</protein>
<evidence type="ECO:0000256" key="2">
    <source>
        <dbReference type="ARBA" id="ARBA00022732"/>
    </source>
</evidence>